<evidence type="ECO:0000256" key="3">
    <source>
        <dbReference type="ARBA" id="ARBA00022475"/>
    </source>
</evidence>
<dbReference type="InterPro" id="IPR004563">
    <property type="entry name" value="Apolipo_AcylTrfase"/>
</dbReference>
<keyword evidence="4 9" id="KW-0808">Transferase</keyword>
<comment type="similarity">
    <text evidence="2 9">Belongs to the CN hydrolase family. Apolipoprotein N-acyltransferase subfamily.</text>
</comment>
<reference evidence="11 12" key="1">
    <citation type="journal article" date="2014" name="Int. J. Syst. Evol. Microbiol.">
        <title>Sneathiella chungangensis sp. nov., isolated from a marine sand, and emended description of the genus Sneathiella.</title>
        <authorList>
            <person name="Siamphan C."/>
            <person name="Kim H."/>
            <person name="Lee J.S."/>
            <person name="Kim W."/>
        </authorList>
    </citation>
    <scope>NUCLEOTIDE SEQUENCE [LARGE SCALE GENOMIC DNA]</scope>
    <source>
        <strain evidence="11 12">KCTC 32476</strain>
    </source>
</reference>
<evidence type="ECO:0000313" key="11">
    <source>
        <dbReference type="EMBL" id="MZR23851.1"/>
    </source>
</evidence>
<comment type="pathway">
    <text evidence="9">Protein modification; lipoprotein biosynthesis (N-acyl transfer).</text>
</comment>
<keyword evidence="11" id="KW-0449">Lipoprotein</keyword>
<proteinExistence type="inferred from homology"/>
<keyword evidence="3 9" id="KW-1003">Cell membrane</keyword>
<dbReference type="Proteomes" id="UP000445696">
    <property type="component" value="Unassembled WGS sequence"/>
</dbReference>
<keyword evidence="8 9" id="KW-0012">Acyltransferase</keyword>
<dbReference type="Pfam" id="PF20154">
    <property type="entry name" value="LNT_N"/>
    <property type="match status" value="1"/>
</dbReference>
<feature type="transmembrane region" description="Helical" evidence="9">
    <location>
        <begin position="91"/>
        <end position="115"/>
    </location>
</feature>
<dbReference type="GO" id="GO:0005886">
    <property type="term" value="C:plasma membrane"/>
    <property type="evidence" value="ECO:0007669"/>
    <property type="project" value="UniProtKB-SubCell"/>
</dbReference>
<accession>A0A845MJE1</accession>
<dbReference type="GO" id="GO:0042158">
    <property type="term" value="P:lipoprotein biosynthetic process"/>
    <property type="evidence" value="ECO:0007669"/>
    <property type="project" value="UniProtKB-UniRule"/>
</dbReference>
<name>A0A845MJE1_9PROT</name>
<dbReference type="RefSeq" id="WP_161340279.1">
    <property type="nucleotide sequence ID" value="NZ_JBHSDG010000003.1"/>
</dbReference>
<keyword evidence="5 9" id="KW-0812">Transmembrane</keyword>
<dbReference type="UniPathway" id="UPA00666"/>
<feature type="transmembrane region" description="Helical" evidence="9">
    <location>
        <begin position="201"/>
        <end position="221"/>
    </location>
</feature>
<dbReference type="CDD" id="cd07571">
    <property type="entry name" value="ALP_N-acyl_transferase"/>
    <property type="match status" value="1"/>
</dbReference>
<dbReference type="GO" id="GO:0016410">
    <property type="term" value="F:N-acyltransferase activity"/>
    <property type="evidence" value="ECO:0007669"/>
    <property type="project" value="UniProtKB-UniRule"/>
</dbReference>
<keyword evidence="12" id="KW-1185">Reference proteome</keyword>
<comment type="caution">
    <text evidence="11">The sequence shown here is derived from an EMBL/GenBank/DDBJ whole genome shotgun (WGS) entry which is preliminary data.</text>
</comment>
<dbReference type="InterPro" id="IPR036526">
    <property type="entry name" value="C-N_Hydrolase_sf"/>
</dbReference>
<evidence type="ECO:0000256" key="9">
    <source>
        <dbReference type="HAMAP-Rule" id="MF_01148"/>
    </source>
</evidence>
<dbReference type="EMBL" id="WTVA01000015">
    <property type="protein sequence ID" value="MZR23851.1"/>
    <property type="molecule type" value="Genomic_DNA"/>
</dbReference>
<evidence type="ECO:0000256" key="1">
    <source>
        <dbReference type="ARBA" id="ARBA00004651"/>
    </source>
</evidence>
<feature type="transmembrane region" description="Helical" evidence="9">
    <location>
        <begin position="127"/>
        <end position="148"/>
    </location>
</feature>
<evidence type="ECO:0000259" key="10">
    <source>
        <dbReference type="PROSITE" id="PS50263"/>
    </source>
</evidence>
<feature type="transmembrane region" description="Helical" evidence="9">
    <location>
        <begin position="497"/>
        <end position="515"/>
    </location>
</feature>
<dbReference type="EC" id="2.3.1.269" evidence="9"/>
<dbReference type="NCBIfam" id="TIGR00546">
    <property type="entry name" value="lnt"/>
    <property type="match status" value="1"/>
</dbReference>
<protein>
    <recommendedName>
        <fullName evidence="9">Apolipoprotein N-acyltransferase</fullName>
        <shortName evidence="9">ALP N-acyltransferase</shortName>
        <ecNumber evidence="9">2.3.1.269</ecNumber>
    </recommendedName>
</protein>
<keyword evidence="7 9" id="KW-0472">Membrane</keyword>
<dbReference type="AlphaFoldDB" id="A0A845MJE1"/>
<feature type="transmembrane region" description="Helical" evidence="9">
    <location>
        <begin position="12"/>
        <end position="30"/>
    </location>
</feature>
<gene>
    <name evidence="9 11" type="primary">lnt</name>
    <name evidence="11" type="ORF">GQF03_16055</name>
</gene>
<comment type="subcellular location">
    <subcellularLocation>
        <location evidence="1 9">Cell membrane</location>
        <topology evidence="1 9">Multi-pass membrane protein</topology>
    </subcellularLocation>
</comment>
<feature type="transmembrane region" description="Helical" evidence="9">
    <location>
        <begin position="36"/>
        <end position="54"/>
    </location>
</feature>
<dbReference type="Pfam" id="PF00795">
    <property type="entry name" value="CN_hydrolase"/>
    <property type="match status" value="1"/>
</dbReference>
<evidence type="ECO:0000256" key="6">
    <source>
        <dbReference type="ARBA" id="ARBA00022989"/>
    </source>
</evidence>
<dbReference type="OrthoDB" id="9804277at2"/>
<evidence type="ECO:0000256" key="8">
    <source>
        <dbReference type="ARBA" id="ARBA00023315"/>
    </source>
</evidence>
<comment type="catalytic activity">
    <reaction evidence="9">
        <text>N-terminal S-1,2-diacyl-sn-glyceryl-L-cysteinyl-[lipoprotein] + a glycerophospholipid = N-acyl-S-1,2-diacyl-sn-glyceryl-L-cysteinyl-[lipoprotein] + a 2-acyl-sn-glycero-3-phospholipid + H(+)</text>
        <dbReference type="Rhea" id="RHEA:48228"/>
        <dbReference type="Rhea" id="RHEA-COMP:14681"/>
        <dbReference type="Rhea" id="RHEA-COMP:14684"/>
        <dbReference type="ChEBI" id="CHEBI:15378"/>
        <dbReference type="ChEBI" id="CHEBI:136912"/>
        <dbReference type="ChEBI" id="CHEBI:140656"/>
        <dbReference type="ChEBI" id="CHEBI:140657"/>
        <dbReference type="ChEBI" id="CHEBI:140660"/>
        <dbReference type="EC" id="2.3.1.269"/>
    </reaction>
</comment>
<comment type="function">
    <text evidence="9">Catalyzes the phospholipid dependent N-acylation of the N-terminal cysteine of apolipoprotein, the last step in lipoprotein maturation.</text>
</comment>
<sequence>MTALNRRIAGLSFFKKSLLAFLLGALVAAALPPLNLVFLLPVSFTGLIWILSSAETRTQAFFAGWWFAWGQFIAGLYWIGVAFTIDAKTHAVLMPLPVLVLPAFLAVLSGGATLATHLTGARSVGRIFVFSAFWLLFEYIRGVLFTGFPWNLVGYSWSAFLPVMQSTAFIGIYGLTLLTVFIASLPALFGEDGVSRKAAGASLVGSIALFAAIFGAGFLRIPSGPVDSFENASLRIVQPNIRQSLKWQPDLLLDHLRKIVSLSLIDEGVPPRFYIWPETAVPYYLTTAKQLKKELAQIIPPSGAIITGAPRRDPDVRRYWNSLQVLGSSGEILDIYDKQHLVPYGEYMPLRPLMVATGLTEIIPALDRMSDFATPDKAAKKVISVPGLPPARAMICYEIAFPWEVAPKTAFSWILNITNDGWFGDTSGPYQHFAITRTRAIEQGVAVVRAANTGISAIIDPYGRVEEKLELNEAGIIDGGLPLPIPDRTFYARRGEIIPIFLTVIFAGIGLMLTWRKAKNIRLSS</sequence>
<evidence type="ECO:0000256" key="4">
    <source>
        <dbReference type="ARBA" id="ARBA00022679"/>
    </source>
</evidence>
<dbReference type="Gene3D" id="3.60.110.10">
    <property type="entry name" value="Carbon-nitrogen hydrolase"/>
    <property type="match status" value="1"/>
</dbReference>
<evidence type="ECO:0000256" key="7">
    <source>
        <dbReference type="ARBA" id="ARBA00023136"/>
    </source>
</evidence>
<dbReference type="PANTHER" id="PTHR38686:SF1">
    <property type="entry name" value="APOLIPOPROTEIN N-ACYLTRANSFERASE"/>
    <property type="match status" value="1"/>
</dbReference>
<keyword evidence="6 9" id="KW-1133">Transmembrane helix</keyword>
<dbReference type="HAMAP" id="MF_01148">
    <property type="entry name" value="Lnt"/>
    <property type="match status" value="1"/>
</dbReference>
<dbReference type="PANTHER" id="PTHR38686">
    <property type="entry name" value="APOLIPOPROTEIN N-ACYLTRANSFERASE"/>
    <property type="match status" value="1"/>
</dbReference>
<feature type="transmembrane region" description="Helical" evidence="9">
    <location>
        <begin position="66"/>
        <end position="85"/>
    </location>
</feature>
<dbReference type="SUPFAM" id="SSF56317">
    <property type="entry name" value="Carbon-nitrogen hydrolase"/>
    <property type="match status" value="1"/>
</dbReference>
<dbReference type="InterPro" id="IPR045378">
    <property type="entry name" value="LNT_N"/>
</dbReference>
<evidence type="ECO:0000313" key="12">
    <source>
        <dbReference type="Proteomes" id="UP000445696"/>
    </source>
</evidence>
<dbReference type="InterPro" id="IPR003010">
    <property type="entry name" value="C-N_Hydrolase"/>
</dbReference>
<feature type="domain" description="CN hydrolase" evidence="10">
    <location>
        <begin position="237"/>
        <end position="483"/>
    </location>
</feature>
<evidence type="ECO:0000256" key="5">
    <source>
        <dbReference type="ARBA" id="ARBA00022692"/>
    </source>
</evidence>
<organism evidence="11 12">
    <name type="scientific">Sneathiella chungangensis</name>
    <dbReference type="NCBI Taxonomy" id="1418234"/>
    <lineage>
        <taxon>Bacteria</taxon>
        <taxon>Pseudomonadati</taxon>
        <taxon>Pseudomonadota</taxon>
        <taxon>Alphaproteobacteria</taxon>
        <taxon>Sneathiellales</taxon>
        <taxon>Sneathiellaceae</taxon>
        <taxon>Sneathiella</taxon>
    </lineage>
</organism>
<dbReference type="PROSITE" id="PS50263">
    <property type="entry name" value="CN_HYDROLASE"/>
    <property type="match status" value="1"/>
</dbReference>
<feature type="transmembrane region" description="Helical" evidence="9">
    <location>
        <begin position="168"/>
        <end position="189"/>
    </location>
</feature>
<evidence type="ECO:0000256" key="2">
    <source>
        <dbReference type="ARBA" id="ARBA00010065"/>
    </source>
</evidence>